<evidence type="ECO:0000259" key="15">
    <source>
        <dbReference type="PROSITE" id="PS50893"/>
    </source>
</evidence>
<dbReference type="SUPFAM" id="SSF52540">
    <property type="entry name" value="P-loop containing nucleoside triphosphate hydrolases"/>
    <property type="match status" value="2"/>
</dbReference>
<name>U4TZP5_DENPD</name>
<dbReference type="GO" id="GO:0016887">
    <property type="term" value="F:ATP hydrolysis activity"/>
    <property type="evidence" value="ECO:0007669"/>
    <property type="project" value="InterPro"/>
</dbReference>
<dbReference type="OrthoDB" id="6500128at2759"/>
<keyword evidence="7" id="KW-0547">Nucleotide-binding</keyword>
<dbReference type="InterPro" id="IPR050173">
    <property type="entry name" value="ABC_transporter_C-like"/>
</dbReference>
<dbReference type="Pfam" id="PF00005">
    <property type="entry name" value="ABC_tran"/>
    <property type="match status" value="2"/>
</dbReference>
<evidence type="ECO:0000256" key="9">
    <source>
        <dbReference type="ARBA" id="ARBA00022967"/>
    </source>
</evidence>
<dbReference type="InterPro" id="IPR036640">
    <property type="entry name" value="ABC1_TM_sf"/>
</dbReference>
<feature type="region of interest" description="Disordered" evidence="13">
    <location>
        <begin position="232"/>
        <end position="267"/>
    </location>
</feature>
<evidence type="ECO:0000256" key="12">
    <source>
        <dbReference type="ARBA" id="ARBA00034018"/>
    </source>
</evidence>
<feature type="transmembrane region" description="Helical" evidence="14">
    <location>
        <begin position="723"/>
        <end position="745"/>
    </location>
</feature>
<evidence type="ECO:0000256" key="13">
    <source>
        <dbReference type="SAM" id="MobiDB-lite"/>
    </source>
</evidence>
<dbReference type="FunFam" id="3.40.50.300:FF:000997">
    <property type="entry name" value="Multidrug resistance-associated protein 1"/>
    <property type="match status" value="1"/>
</dbReference>
<sequence length="1072" mass="118678">MGRLKSKLVVTLYLLYSQVGLAFLAGVIFSVILIPINKMIASKIGDLSTKLMQEKDGRVKLITEVLRGIRAVKLYVWEAHFVRQISRTELSSEALIACVKQWNLSQELKYLKGRKYLDAFCVYFWATTPVVICILIFVTYVLMGNKLTAATVFTSVALLNMLISPLNAFPWVLNGMMEAWVSIKRIQALLQVPDLDLHAYYSPLPDSSYDVVLREAGFNYGKDLTAEERVKLHGRPPQKSLKGKGNGKNKSVSKQVAFASPGTSSSSHEADRFYLKGLNLKIRKGEFIGIMGPVGCGKSSILSAILAELSMHSGEISISQIDSGFGYVAQQPWLQRGTLRDNILFGKAFDESRYTEVLFACGLLDDISNLPNGELTGIGESGMTLSGGQKSRVALARAVYQDKSVYLLDDIVSAVDRNVAKHIFQHCILGLLKEKTRILCTHHVEFLVYADRIAVLENGLIKKLGKPPQILQDVDDNMALDLELGESIRLSQSGSLLESASLSPNELQKTDSDSVLNMEVSEAGSLKFGVFASYWKSVGHLLCVAILFAIVLMQISRNITDLWLAEWVNNGHTNGSTNVSIIDAHRLYVAADSTRSFLTLYVGLAAVNNVFALVRAFLFAYGGVVAASRFHKLLLKSVIKAKSSFFDITPLGRILNRFSSDTYTVDDSLPFILNILLAQFFGLLGLATINAMRAKQRFKRENQEHVDANIKAQFASQVAIRWLGLRLQFIGVAIVAGVSFIAVIQHQYAVANAGTFSSIPCPNRFLLSCVRLGFIGLALSYALSVTSLLSGVVNAFTETERELIAVERVNQYINEIPLEAAHYMTEPPFGWPSQGVGAFAAFGKGPQLRDKIFGEDRYNWTNRIGKVFHHIGPVSDGGHIQRRDLRRFSQHIQNIITDFKATSESVGGFRSRLYCIPQDPFLFSGTMRENLDPLGEFRDNEIWSALSKVNLEGTIKSLGGLNNVVEGGGSNFSVGQRQLVCLARAVLHNPKILCIDEATANVDQDTDRQIQLTLRSAFRKSTVITIAHRIQTIMDSDRVLVMQEGEMIEFDSPENLLNDPQSHFSRLVNQDS</sequence>
<keyword evidence="6" id="KW-0677">Repeat</keyword>
<evidence type="ECO:0000259" key="16">
    <source>
        <dbReference type="PROSITE" id="PS50929"/>
    </source>
</evidence>
<dbReference type="InterPro" id="IPR003593">
    <property type="entry name" value="AAA+_ATPase"/>
</dbReference>
<dbReference type="PROSITE" id="PS50929">
    <property type="entry name" value="ABC_TM1F"/>
    <property type="match status" value="3"/>
</dbReference>
<evidence type="ECO:0000256" key="6">
    <source>
        <dbReference type="ARBA" id="ARBA00022737"/>
    </source>
</evidence>
<accession>U4TZP5</accession>
<feature type="transmembrane region" description="Helical" evidence="14">
    <location>
        <begin position="598"/>
        <end position="621"/>
    </location>
</feature>
<dbReference type="InterPro" id="IPR017871">
    <property type="entry name" value="ABC_transporter-like_CS"/>
</dbReference>
<dbReference type="Gene3D" id="3.40.50.300">
    <property type="entry name" value="P-loop containing nucleotide triphosphate hydrolases"/>
    <property type="match status" value="2"/>
</dbReference>
<feature type="domain" description="ABC transmembrane type-1" evidence="16">
    <location>
        <begin position="8"/>
        <end position="178"/>
    </location>
</feature>
<dbReference type="SUPFAM" id="SSF90123">
    <property type="entry name" value="ABC transporter transmembrane region"/>
    <property type="match status" value="2"/>
</dbReference>
<feature type="compositionally biased region" description="Basic residues" evidence="13">
    <location>
        <begin position="232"/>
        <end position="247"/>
    </location>
</feature>
<evidence type="ECO:0000256" key="8">
    <source>
        <dbReference type="ARBA" id="ARBA00022840"/>
    </source>
</evidence>
<dbReference type="Pfam" id="PF00664">
    <property type="entry name" value="ABC_membrane"/>
    <property type="match status" value="2"/>
</dbReference>
<keyword evidence="10 14" id="KW-1133">Transmembrane helix</keyword>
<dbReference type="SMART" id="SM00382">
    <property type="entry name" value="AAA"/>
    <property type="match status" value="1"/>
</dbReference>
<keyword evidence="8" id="KW-0067">ATP-binding</keyword>
<feature type="transmembrane region" description="Helical" evidence="14">
    <location>
        <begin position="120"/>
        <end position="143"/>
    </location>
</feature>
<gene>
    <name evidence="17" type="ORF">D910_02922</name>
</gene>
<feature type="transmembrane region" description="Helical" evidence="14">
    <location>
        <begin position="671"/>
        <end position="692"/>
    </location>
</feature>
<dbReference type="InterPro" id="IPR011527">
    <property type="entry name" value="ABC1_TM_dom"/>
</dbReference>
<dbReference type="PROSITE" id="PS50893">
    <property type="entry name" value="ABC_TRANSPORTER_2"/>
    <property type="match status" value="2"/>
</dbReference>
<dbReference type="Proteomes" id="UP000030742">
    <property type="component" value="Unassembled WGS sequence"/>
</dbReference>
<keyword evidence="5 14" id="KW-0812">Transmembrane</keyword>
<keyword evidence="11 14" id="KW-0472">Membrane</keyword>
<evidence type="ECO:0000256" key="2">
    <source>
        <dbReference type="ARBA" id="ARBA00009726"/>
    </source>
</evidence>
<comment type="catalytic activity">
    <reaction evidence="12">
        <text>ATP + H2O + xenobioticSide 1 = ADP + phosphate + xenobioticSide 2.</text>
        <dbReference type="EC" id="7.6.2.2"/>
    </reaction>
</comment>
<dbReference type="FunFam" id="1.20.1560.10:FF:000037">
    <property type="entry name" value="ATP-binding cassette subfamily C member 10"/>
    <property type="match status" value="1"/>
</dbReference>
<keyword evidence="9" id="KW-1278">Translocase</keyword>
<comment type="subcellular location">
    <subcellularLocation>
        <location evidence="1">Membrane</location>
        <topology evidence="1">Multi-pass membrane protein</topology>
    </subcellularLocation>
</comment>
<evidence type="ECO:0000256" key="10">
    <source>
        <dbReference type="ARBA" id="ARBA00022989"/>
    </source>
</evidence>
<evidence type="ECO:0000256" key="1">
    <source>
        <dbReference type="ARBA" id="ARBA00004141"/>
    </source>
</evidence>
<feature type="transmembrane region" description="Helical" evidence="14">
    <location>
        <begin position="149"/>
        <end position="173"/>
    </location>
</feature>
<dbReference type="STRING" id="77166.U4TZP5"/>
<organism evidence="17 18">
    <name type="scientific">Dendroctonus ponderosae</name>
    <name type="common">Mountain pine beetle</name>
    <dbReference type="NCBI Taxonomy" id="77166"/>
    <lineage>
        <taxon>Eukaryota</taxon>
        <taxon>Metazoa</taxon>
        <taxon>Ecdysozoa</taxon>
        <taxon>Arthropoda</taxon>
        <taxon>Hexapoda</taxon>
        <taxon>Insecta</taxon>
        <taxon>Pterygota</taxon>
        <taxon>Neoptera</taxon>
        <taxon>Endopterygota</taxon>
        <taxon>Coleoptera</taxon>
        <taxon>Polyphaga</taxon>
        <taxon>Cucujiformia</taxon>
        <taxon>Curculionidae</taxon>
        <taxon>Scolytinae</taxon>
        <taxon>Dendroctonus</taxon>
    </lineage>
</organism>
<dbReference type="FunFam" id="3.40.50.300:FF:000163">
    <property type="entry name" value="Multidrug resistance-associated protein member 4"/>
    <property type="match status" value="1"/>
</dbReference>
<dbReference type="InterPro" id="IPR027417">
    <property type="entry name" value="P-loop_NTPase"/>
</dbReference>
<comment type="similarity">
    <text evidence="2">Belongs to the ABC transporter superfamily. ABCC family. Conjugate transporter (TC 3.A.1.208) subfamily.</text>
</comment>
<feature type="domain" description="ABC transporter" evidence="15">
    <location>
        <begin position="833"/>
        <end position="1069"/>
    </location>
</feature>
<evidence type="ECO:0000313" key="18">
    <source>
        <dbReference type="Proteomes" id="UP000030742"/>
    </source>
</evidence>
<dbReference type="PROSITE" id="PS00211">
    <property type="entry name" value="ABC_TRANSPORTER_1"/>
    <property type="match status" value="2"/>
</dbReference>
<feature type="transmembrane region" description="Helical" evidence="14">
    <location>
        <begin position="12"/>
        <end position="34"/>
    </location>
</feature>
<dbReference type="InterPro" id="IPR003439">
    <property type="entry name" value="ABC_transporter-like_ATP-bd"/>
</dbReference>
<dbReference type="EMBL" id="KB631708">
    <property type="protein sequence ID" value="ERL85503.1"/>
    <property type="molecule type" value="Genomic_DNA"/>
</dbReference>
<dbReference type="PANTHER" id="PTHR24223:SF330">
    <property type="entry name" value="ATP-BINDING CASSETTE SUB-FAMILY C MEMBER 10"/>
    <property type="match status" value="1"/>
</dbReference>
<dbReference type="Gene3D" id="1.20.1560.10">
    <property type="entry name" value="ABC transporter type 1, transmembrane domain"/>
    <property type="match status" value="3"/>
</dbReference>
<feature type="domain" description="ABC transporter" evidence="15">
    <location>
        <begin position="247"/>
        <end position="483"/>
    </location>
</feature>
<evidence type="ECO:0000256" key="7">
    <source>
        <dbReference type="ARBA" id="ARBA00022741"/>
    </source>
</evidence>
<dbReference type="PANTHER" id="PTHR24223">
    <property type="entry name" value="ATP-BINDING CASSETTE SUB-FAMILY C"/>
    <property type="match status" value="1"/>
</dbReference>
<evidence type="ECO:0000256" key="4">
    <source>
        <dbReference type="ARBA" id="ARBA00022448"/>
    </source>
</evidence>
<evidence type="ECO:0000256" key="11">
    <source>
        <dbReference type="ARBA" id="ARBA00023136"/>
    </source>
</evidence>
<dbReference type="AlphaFoldDB" id="U4TZP5"/>
<evidence type="ECO:0000256" key="5">
    <source>
        <dbReference type="ARBA" id="ARBA00022692"/>
    </source>
</evidence>
<protein>
    <recommendedName>
        <fullName evidence="3">ABC-type xenobiotic transporter</fullName>
        <ecNumber evidence="3">7.6.2.2</ecNumber>
    </recommendedName>
</protein>
<keyword evidence="4" id="KW-0813">Transport</keyword>
<dbReference type="CDD" id="cd18605">
    <property type="entry name" value="ABC_6TM_MRP7_D2_like"/>
    <property type="match status" value="1"/>
</dbReference>
<dbReference type="GO" id="GO:0016020">
    <property type="term" value="C:membrane"/>
    <property type="evidence" value="ECO:0007669"/>
    <property type="project" value="UniProtKB-SubCell"/>
</dbReference>
<dbReference type="EC" id="7.6.2.2" evidence="3"/>
<proteinExistence type="inferred from homology"/>
<reference evidence="17 18" key="1">
    <citation type="journal article" date="2013" name="Genome Biol.">
        <title>Draft genome of the mountain pine beetle, Dendroctonus ponderosae Hopkins, a major forest pest.</title>
        <authorList>
            <person name="Keeling C.I."/>
            <person name="Yuen M.M."/>
            <person name="Liao N.Y."/>
            <person name="Docking T.R."/>
            <person name="Chan S.K."/>
            <person name="Taylor G.A."/>
            <person name="Palmquist D.L."/>
            <person name="Jackman S.D."/>
            <person name="Nguyen A."/>
            <person name="Li M."/>
            <person name="Henderson H."/>
            <person name="Janes J.K."/>
            <person name="Zhao Y."/>
            <person name="Pandoh P."/>
            <person name="Moore R."/>
            <person name="Sperling F.A."/>
            <person name="Huber D.P."/>
            <person name="Birol I."/>
            <person name="Jones S.J."/>
            <person name="Bohlmann J."/>
        </authorList>
    </citation>
    <scope>NUCLEOTIDE SEQUENCE</scope>
</reference>
<feature type="domain" description="ABC transmembrane type-1" evidence="16">
    <location>
        <begin position="691"/>
        <end position="801"/>
    </location>
</feature>
<dbReference type="GO" id="GO:0005524">
    <property type="term" value="F:ATP binding"/>
    <property type="evidence" value="ECO:0007669"/>
    <property type="project" value="UniProtKB-KW"/>
</dbReference>
<dbReference type="CDD" id="cd03250">
    <property type="entry name" value="ABCC_MRP_domain1"/>
    <property type="match status" value="1"/>
</dbReference>
<evidence type="ECO:0000256" key="3">
    <source>
        <dbReference type="ARBA" id="ARBA00012191"/>
    </source>
</evidence>
<feature type="transmembrane region" description="Helical" evidence="14">
    <location>
        <begin position="537"/>
        <end position="555"/>
    </location>
</feature>
<dbReference type="GO" id="GO:0008559">
    <property type="term" value="F:ABC-type xenobiotic transporter activity"/>
    <property type="evidence" value="ECO:0007669"/>
    <property type="project" value="UniProtKB-EC"/>
</dbReference>
<evidence type="ECO:0000313" key="17">
    <source>
        <dbReference type="EMBL" id="ERL85503.1"/>
    </source>
</evidence>
<evidence type="ECO:0000256" key="14">
    <source>
        <dbReference type="SAM" id="Phobius"/>
    </source>
</evidence>
<feature type="domain" description="ABC transmembrane type-1" evidence="16">
    <location>
        <begin position="544"/>
        <end position="689"/>
    </location>
</feature>